<dbReference type="KEGG" id="psoj:PHYSODRAFT_294817"/>
<gene>
    <name evidence="2" type="ORF">PHYSODRAFT_294817</name>
</gene>
<dbReference type="EMBL" id="JH159151">
    <property type="protein sequence ID" value="EGZ29829.1"/>
    <property type="molecule type" value="Genomic_DNA"/>
</dbReference>
<dbReference type="Proteomes" id="UP000002640">
    <property type="component" value="Unassembled WGS sequence"/>
</dbReference>
<reference evidence="2 3" key="1">
    <citation type="journal article" date="2006" name="Science">
        <title>Phytophthora genome sequences uncover evolutionary origins and mechanisms of pathogenesis.</title>
        <authorList>
            <person name="Tyler B.M."/>
            <person name="Tripathy S."/>
            <person name="Zhang X."/>
            <person name="Dehal P."/>
            <person name="Jiang R.H."/>
            <person name="Aerts A."/>
            <person name="Arredondo F.D."/>
            <person name="Baxter L."/>
            <person name="Bensasson D."/>
            <person name="Beynon J.L."/>
            <person name="Chapman J."/>
            <person name="Damasceno C.M."/>
            <person name="Dorrance A.E."/>
            <person name="Dou D."/>
            <person name="Dickerman A.W."/>
            <person name="Dubchak I.L."/>
            <person name="Garbelotto M."/>
            <person name="Gijzen M."/>
            <person name="Gordon S.G."/>
            <person name="Govers F."/>
            <person name="Grunwald N.J."/>
            <person name="Huang W."/>
            <person name="Ivors K.L."/>
            <person name="Jones R.W."/>
            <person name="Kamoun S."/>
            <person name="Krampis K."/>
            <person name="Lamour K.H."/>
            <person name="Lee M.K."/>
            <person name="McDonald W.H."/>
            <person name="Medina M."/>
            <person name="Meijer H.J."/>
            <person name="Nordberg E.K."/>
            <person name="Maclean D.J."/>
            <person name="Ospina-Giraldo M.D."/>
            <person name="Morris P.F."/>
            <person name="Phuntumart V."/>
            <person name="Putnam N.H."/>
            <person name="Rash S."/>
            <person name="Rose J.K."/>
            <person name="Sakihama Y."/>
            <person name="Salamov A.A."/>
            <person name="Savidor A."/>
            <person name="Scheuring C.F."/>
            <person name="Smith B.M."/>
            <person name="Sobral B.W."/>
            <person name="Terry A."/>
            <person name="Torto-Alalibo T.A."/>
            <person name="Win J."/>
            <person name="Xu Z."/>
            <person name="Zhang H."/>
            <person name="Grigoriev I.V."/>
            <person name="Rokhsar D.S."/>
            <person name="Boore J.L."/>
        </authorList>
    </citation>
    <scope>NUCLEOTIDE SEQUENCE [LARGE SCALE GENOMIC DNA]</scope>
    <source>
        <strain evidence="2 3">P6497</strain>
    </source>
</reference>
<sequence>MPDTSAARVREDHLMELPQKRCQLSLDHKRIPIVGHKGSGATHPCGNGSWQAPPRLGLVVIGAPARIRADGMAGRPCESEAERVQRATALRHQQRIQGLQVRARRATLKTTMKTKETHKEKKARLRNATASMYAFCGGGNLSRIGGPMGAGITRRNRRALGLFDPEDQEYIVRVRCGSLDDILDALIFARQNGIKAIVTPKDRTNVQEATDNDLLVSVFDMDVVQFGSASYSDAAYNKLKSQEDILFYGSPEYDDLFSFSWYNLFSEGGGHDYMEDGVMRSRANIYNKDPDVKITPGKHQEVIAWDSDLCKRHPIIPLSEVLKKITDLDGKGEATSRFAVSASENQSHATLLPRHERLEYEQMWRYIKKVKKEVHLQNLTLKKLRKDEVNLHGLRDEQELIERIRCHEERLESLENEQHGGGAEAVAAPVEVGANAVIAPIEVTCDDVVVSLGFDFGGGGTLHNTRVQCATENGTITVIAREFCWKHSGSTMRKHLGCTTMNLVRLCVWRGSQLS</sequence>
<feature type="coiled-coil region" evidence="1">
    <location>
        <begin position="367"/>
        <end position="417"/>
    </location>
</feature>
<accession>G4YN34</accession>
<evidence type="ECO:0000256" key="1">
    <source>
        <dbReference type="SAM" id="Coils"/>
    </source>
</evidence>
<keyword evidence="1" id="KW-0175">Coiled coil</keyword>
<proteinExistence type="predicted"/>
<dbReference type="AlphaFoldDB" id="G4YN34"/>
<evidence type="ECO:0000313" key="2">
    <source>
        <dbReference type="EMBL" id="EGZ29829.1"/>
    </source>
</evidence>
<name>G4YN34_PHYSP</name>
<keyword evidence="3" id="KW-1185">Reference proteome</keyword>
<dbReference type="RefSeq" id="XP_009517104.1">
    <property type="nucleotide sequence ID" value="XM_009518809.1"/>
</dbReference>
<dbReference type="InParanoid" id="G4YN34"/>
<evidence type="ECO:0000313" key="3">
    <source>
        <dbReference type="Proteomes" id="UP000002640"/>
    </source>
</evidence>
<organism evidence="2 3">
    <name type="scientific">Phytophthora sojae (strain P6497)</name>
    <name type="common">Soybean stem and root rot agent</name>
    <name type="synonym">Phytophthora megasperma f. sp. glycines</name>
    <dbReference type="NCBI Taxonomy" id="1094619"/>
    <lineage>
        <taxon>Eukaryota</taxon>
        <taxon>Sar</taxon>
        <taxon>Stramenopiles</taxon>
        <taxon>Oomycota</taxon>
        <taxon>Peronosporomycetes</taxon>
        <taxon>Peronosporales</taxon>
        <taxon>Peronosporaceae</taxon>
        <taxon>Phytophthora</taxon>
    </lineage>
</organism>
<protein>
    <submittedName>
        <fullName evidence="2">Uncharacterized protein</fullName>
    </submittedName>
</protein>
<dbReference type="GeneID" id="20641169"/>